<dbReference type="FunFam" id="2.170.120.30:FF:000014">
    <property type="entry name" value="YbbR family protein"/>
    <property type="match status" value="1"/>
</dbReference>
<proteinExistence type="predicted"/>
<evidence type="ECO:0008006" key="3">
    <source>
        <dbReference type="Google" id="ProtNLM"/>
    </source>
</evidence>
<dbReference type="OrthoDB" id="73708at2"/>
<dbReference type="Pfam" id="PF07949">
    <property type="entry name" value="YbbR"/>
    <property type="match status" value="1"/>
</dbReference>
<dbReference type="RefSeq" id="WP_119764593.1">
    <property type="nucleotide sequence ID" value="NZ_QYUJ01000014.1"/>
</dbReference>
<accession>A0A418V8N3</accession>
<evidence type="ECO:0000313" key="2">
    <source>
        <dbReference type="Proteomes" id="UP000286287"/>
    </source>
</evidence>
<comment type="caution">
    <text evidence="1">The sequence shown here is derived from an EMBL/GenBank/DDBJ whole genome shotgun (WGS) entry which is preliminary data.</text>
</comment>
<protein>
    <recommendedName>
        <fullName evidence="3">YbbR-like domain-containing protein</fullName>
    </recommendedName>
</protein>
<dbReference type="Proteomes" id="UP000286287">
    <property type="component" value="Unassembled WGS sequence"/>
</dbReference>
<sequence>MSTSPAGWGTDARRWLRPAYLWRRLRHNFWPKLLSLLVAVSLWAVTTADRRANVEQGYDVPITVRDSTGGAASRAVSNLTPDTVRVTLSGRPERLRELRGANIEAVLDVTGVPEGGFNRPLTVSVPSGTTLARKSPERVQGFVDTQLSRTMPVIVAVATPPEDSLPRYTVSPSQVTVSGPSQVMSSVSRLVVSPVSLGAGEAREVPLLALTTAGQPVANLNVTPTTVTLRRIDSGAFPVKAVRVVLNDPPEGLIVTASSVQPSAVRVVAAPDLLGRLQEVAGRVAYRPGTYTAPVTLNLPAGAQALENVSVSLTVQRAPQ</sequence>
<dbReference type="InterPro" id="IPR012505">
    <property type="entry name" value="YbbR"/>
</dbReference>
<dbReference type="EMBL" id="QYUJ01000014">
    <property type="protein sequence ID" value="RJF72450.1"/>
    <property type="molecule type" value="Genomic_DNA"/>
</dbReference>
<dbReference type="PANTHER" id="PTHR37804">
    <property type="entry name" value="CDAA REGULATORY PROTEIN CDAR"/>
    <property type="match status" value="1"/>
</dbReference>
<dbReference type="Gene3D" id="2.170.120.30">
    <property type="match status" value="1"/>
</dbReference>
<dbReference type="InterPro" id="IPR053154">
    <property type="entry name" value="c-di-AMP_regulator"/>
</dbReference>
<keyword evidence="2" id="KW-1185">Reference proteome</keyword>
<dbReference type="PANTHER" id="PTHR37804:SF1">
    <property type="entry name" value="CDAA REGULATORY PROTEIN CDAR"/>
    <property type="match status" value="1"/>
</dbReference>
<organism evidence="1 2">
    <name type="scientific">Deinococcus cavernae</name>
    <dbReference type="NCBI Taxonomy" id="2320857"/>
    <lineage>
        <taxon>Bacteria</taxon>
        <taxon>Thermotogati</taxon>
        <taxon>Deinococcota</taxon>
        <taxon>Deinococci</taxon>
        <taxon>Deinococcales</taxon>
        <taxon>Deinococcaceae</taxon>
        <taxon>Deinococcus</taxon>
    </lineage>
</organism>
<dbReference type="AlphaFoldDB" id="A0A418V8N3"/>
<reference evidence="1 2" key="1">
    <citation type="submission" date="2018-09" db="EMBL/GenBank/DDBJ databases">
        <authorList>
            <person name="Zhu H."/>
        </authorList>
    </citation>
    <scope>NUCLEOTIDE SEQUENCE [LARGE SCALE GENOMIC DNA]</scope>
    <source>
        <strain evidence="1 2">K2S05-167</strain>
    </source>
</reference>
<name>A0A418V8N3_9DEIO</name>
<gene>
    <name evidence="1" type="ORF">D3875_13730</name>
</gene>
<evidence type="ECO:0000313" key="1">
    <source>
        <dbReference type="EMBL" id="RJF72450.1"/>
    </source>
</evidence>